<comment type="subcellular location">
    <subcellularLocation>
        <location evidence="1">Cell membrane</location>
        <topology evidence="1">Multi-pass membrane protein</topology>
    </subcellularLocation>
</comment>
<evidence type="ECO:0000256" key="3">
    <source>
        <dbReference type="ARBA" id="ARBA00022448"/>
    </source>
</evidence>
<feature type="transmembrane region" description="Helical" evidence="12">
    <location>
        <begin position="6"/>
        <end position="24"/>
    </location>
</feature>
<dbReference type="Pfam" id="PF00999">
    <property type="entry name" value="Na_H_Exchanger"/>
    <property type="match status" value="1"/>
</dbReference>
<name>A0AAE2SDI1_9BACT</name>
<dbReference type="Gene3D" id="6.10.140.1330">
    <property type="match status" value="1"/>
</dbReference>
<gene>
    <name evidence="14" type="ORF">JIN83_07870</name>
</gene>
<feature type="transmembrane region" description="Helical" evidence="12">
    <location>
        <begin position="387"/>
        <end position="407"/>
    </location>
</feature>
<proteinExistence type="inferred from homology"/>
<evidence type="ECO:0000256" key="6">
    <source>
        <dbReference type="ARBA" id="ARBA00022692"/>
    </source>
</evidence>
<dbReference type="PANTHER" id="PTHR10110">
    <property type="entry name" value="SODIUM/HYDROGEN EXCHANGER"/>
    <property type="match status" value="1"/>
</dbReference>
<evidence type="ECO:0000256" key="5">
    <source>
        <dbReference type="ARBA" id="ARBA00022475"/>
    </source>
</evidence>
<feature type="transmembrane region" description="Helical" evidence="12">
    <location>
        <begin position="294"/>
        <end position="314"/>
    </location>
</feature>
<dbReference type="GO" id="GO:0051453">
    <property type="term" value="P:regulation of intracellular pH"/>
    <property type="evidence" value="ECO:0007669"/>
    <property type="project" value="TreeGrafter"/>
</dbReference>
<keyword evidence="10 12" id="KW-0472">Membrane</keyword>
<evidence type="ECO:0000313" key="15">
    <source>
        <dbReference type="Proteomes" id="UP000634206"/>
    </source>
</evidence>
<accession>A0AAE2SDI1</accession>
<comment type="similarity">
    <text evidence="2">Belongs to the monovalent cation:proton antiporter 1 (CPA1) transporter (TC 2.A.36) family.</text>
</comment>
<dbReference type="InterPro" id="IPR006153">
    <property type="entry name" value="Cation/H_exchanger_TM"/>
</dbReference>
<evidence type="ECO:0000256" key="4">
    <source>
        <dbReference type="ARBA" id="ARBA00022449"/>
    </source>
</evidence>
<dbReference type="InterPro" id="IPR018422">
    <property type="entry name" value="Cation/H_exchanger_CPA1"/>
</dbReference>
<dbReference type="AlphaFoldDB" id="A0AAE2SDI1"/>
<keyword evidence="5" id="KW-1003">Cell membrane</keyword>
<keyword evidence="9" id="KW-0406">Ion transport</keyword>
<dbReference type="GO" id="GO:0005886">
    <property type="term" value="C:plasma membrane"/>
    <property type="evidence" value="ECO:0007669"/>
    <property type="project" value="UniProtKB-SubCell"/>
</dbReference>
<feature type="transmembrane region" description="Helical" evidence="12">
    <location>
        <begin position="101"/>
        <end position="122"/>
    </location>
</feature>
<protein>
    <submittedName>
        <fullName evidence="14">Sodium:proton antiporter</fullName>
    </submittedName>
</protein>
<dbReference type="GO" id="GO:0015386">
    <property type="term" value="F:potassium:proton antiporter activity"/>
    <property type="evidence" value="ECO:0007669"/>
    <property type="project" value="TreeGrafter"/>
</dbReference>
<reference evidence="14" key="1">
    <citation type="submission" date="2021-01" db="EMBL/GenBank/DDBJ databases">
        <title>Modified the classification status of verrucomicrobia.</title>
        <authorList>
            <person name="Feng X."/>
        </authorList>
    </citation>
    <scope>NUCLEOTIDE SEQUENCE</scope>
    <source>
        <strain evidence="14">5K15</strain>
    </source>
</reference>
<evidence type="ECO:0000256" key="7">
    <source>
        <dbReference type="ARBA" id="ARBA00022989"/>
    </source>
</evidence>
<keyword evidence="4" id="KW-0050">Antiport</keyword>
<evidence type="ECO:0000259" key="13">
    <source>
        <dbReference type="Pfam" id="PF00999"/>
    </source>
</evidence>
<comment type="caution">
    <text evidence="14">The sequence shown here is derived from an EMBL/GenBank/DDBJ whole genome shotgun (WGS) entry which is preliminary data.</text>
</comment>
<dbReference type="PANTHER" id="PTHR10110:SF195">
    <property type="entry name" value="NA(+)_H(+) ANTIPORTER NHAS2"/>
    <property type="match status" value="1"/>
</dbReference>
<keyword evidence="15" id="KW-1185">Reference proteome</keyword>
<sequence>MEFLDITAILLSLAALFSYVNYRWIKLPTTIGIMLIGLAMSLIFIGIGQFSPDLTEAVDEFVTRIDFNKALMNGMLSYLLFAGALHVNLNELKKQARIVSIMASLGVVVSTFLIGAVSYFLFQAFGLGIPWIWCLVFGALISPTDPVAVLGILKTAGAPKSLETKITGESLFNDGVGVVVYIALLGIAGFGPDAGHGHEPGDIAMLFLKEAGGGLLLGGVLGYGCYRLLKSIDHYHVEVLLTLALVTAGYRLAMSLHISGPLAMVVAGLMIGNHGREDAMSEKTRLQIDTFWELIDEILNALLFLLIGLEIFVLDFSTPVLIAGLVLIPVTLLARYVAVSIPITLLRPWRTFTTGSAKILTWGGLRGGISVALALAIPTSQGEIRDVILLATYVIVIFSISVQGLSLKSLVAKTLARNAERDAG</sequence>
<feature type="transmembrane region" description="Helical" evidence="12">
    <location>
        <begin position="203"/>
        <end position="223"/>
    </location>
</feature>
<keyword evidence="11" id="KW-0739">Sodium transport</keyword>
<feature type="transmembrane region" description="Helical" evidence="12">
    <location>
        <begin position="320"/>
        <end position="338"/>
    </location>
</feature>
<dbReference type="GO" id="GO:0015385">
    <property type="term" value="F:sodium:proton antiporter activity"/>
    <property type="evidence" value="ECO:0007669"/>
    <property type="project" value="InterPro"/>
</dbReference>
<evidence type="ECO:0000256" key="2">
    <source>
        <dbReference type="ARBA" id="ARBA00007367"/>
    </source>
</evidence>
<organism evidence="14 15">
    <name type="scientific">Oceaniferula flava</name>
    <dbReference type="NCBI Taxonomy" id="2800421"/>
    <lineage>
        <taxon>Bacteria</taxon>
        <taxon>Pseudomonadati</taxon>
        <taxon>Verrucomicrobiota</taxon>
        <taxon>Verrucomicrobiia</taxon>
        <taxon>Verrucomicrobiales</taxon>
        <taxon>Verrucomicrobiaceae</taxon>
        <taxon>Oceaniferula</taxon>
    </lineage>
</organism>
<feature type="domain" description="Cation/H+ exchanger transmembrane" evidence="13">
    <location>
        <begin position="13"/>
        <end position="412"/>
    </location>
</feature>
<dbReference type="Proteomes" id="UP000634206">
    <property type="component" value="Unassembled WGS sequence"/>
</dbReference>
<evidence type="ECO:0000313" key="14">
    <source>
        <dbReference type="EMBL" id="MBK1854874.1"/>
    </source>
</evidence>
<evidence type="ECO:0000256" key="12">
    <source>
        <dbReference type="SAM" id="Phobius"/>
    </source>
</evidence>
<feature type="transmembrane region" description="Helical" evidence="12">
    <location>
        <begin position="128"/>
        <end position="150"/>
    </location>
</feature>
<evidence type="ECO:0000256" key="1">
    <source>
        <dbReference type="ARBA" id="ARBA00004651"/>
    </source>
</evidence>
<keyword evidence="7 12" id="KW-1133">Transmembrane helix</keyword>
<keyword evidence="8" id="KW-0915">Sodium</keyword>
<dbReference type="EMBL" id="JAENIG010000004">
    <property type="protein sequence ID" value="MBK1854874.1"/>
    <property type="molecule type" value="Genomic_DNA"/>
</dbReference>
<keyword evidence="6 12" id="KW-0812">Transmembrane</keyword>
<feature type="transmembrane region" description="Helical" evidence="12">
    <location>
        <begin position="359"/>
        <end position="381"/>
    </location>
</feature>
<evidence type="ECO:0000256" key="11">
    <source>
        <dbReference type="ARBA" id="ARBA00023201"/>
    </source>
</evidence>
<keyword evidence="3" id="KW-0813">Transport</keyword>
<feature type="transmembrane region" description="Helical" evidence="12">
    <location>
        <begin position="31"/>
        <end position="50"/>
    </location>
</feature>
<dbReference type="RefSeq" id="WP_309489485.1">
    <property type="nucleotide sequence ID" value="NZ_JAENIG010000004.1"/>
</dbReference>
<feature type="transmembrane region" description="Helical" evidence="12">
    <location>
        <begin position="171"/>
        <end position="191"/>
    </location>
</feature>
<evidence type="ECO:0000256" key="9">
    <source>
        <dbReference type="ARBA" id="ARBA00023065"/>
    </source>
</evidence>
<evidence type="ECO:0000256" key="10">
    <source>
        <dbReference type="ARBA" id="ARBA00023136"/>
    </source>
</evidence>
<feature type="transmembrane region" description="Helical" evidence="12">
    <location>
        <begin position="70"/>
        <end position="89"/>
    </location>
</feature>
<dbReference type="GO" id="GO:0098719">
    <property type="term" value="P:sodium ion import across plasma membrane"/>
    <property type="evidence" value="ECO:0007669"/>
    <property type="project" value="TreeGrafter"/>
</dbReference>
<evidence type="ECO:0000256" key="8">
    <source>
        <dbReference type="ARBA" id="ARBA00023053"/>
    </source>
</evidence>